<protein>
    <submittedName>
        <fullName evidence="1">Minor tail protein</fullName>
    </submittedName>
</protein>
<organism evidence="1 2">
    <name type="scientific">Microbacterium phage Honk</name>
    <dbReference type="NCBI Taxonomy" id="2836095"/>
    <lineage>
        <taxon>Viruses</taxon>
        <taxon>Duplodnaviria</taxon>
        <taxon>Heunggongvirae</taxon>
        <taxon>Uroviricota</taxon>
        <taxon>Caudoviricetes</taxon>
        <taxon>Casidaviridae</taxon>
        <taxon>Honkvirus</taxon>
        <taxon>Honkvirus honk</taxon>
    </lineage>
</organism>
<reference evidence="1" key="1">
    <citation type="submission" date="2021-04" db="EMBL/GenBank/DDBJ databases">
        <authorList>
            <person name="Ulbrich M."/>
            <person name="Aldana K.S."/>
            <person name="Brown J.W."/>
            <person name="Campbell D.M."/>
            <person name="Chai A.E."/>
            <person name="Dalson K.A."/>
            <person name="Dembinski E."/>
            <person name="Gomez D.E."/>
            <person name="Gupta K."/>
            <person name="Guyot M."/>
            <person name="Hocutt K.M."/>
            <person name="Holsinger J.M."/>
            <person name="Ibarra L.A."/>
            <person name="Jeon T.-Y."/>
            <person name="Mackenzie M."/>
            <person name="Marquez I.-P.P."/>
            <person name="Mathenge R.W."/>
            <person name="Mo B.F."/>
            <person name="Nelson S."/>
            <person name="Zepeda J."/>
            <person name="Zhang L.J."/>
            <person name="Ngo R."/>
            <person name="Tse V.Y."/>
            <person name="Garlena R.A."/>
            <person name="Russell D.A."/>
            <person name="Pope W.H."/>
            <person name="Jacobs-Sera D."/>
            <person name="Hatfull G.F."/>
            <person name="Reddi K."/>
            <person name="Moberg-Parker J."/>
            <person name="Freise A.C."/>
        </authorList>
    </citation>
    <scope>NUCLEOTIDE SEQUENCE</scope>
</reference>
<accession>A0A8F3E893</accession>
<proteinExistence type="predicted"/>
<dbReference type="EMBL" id="MW862981">
    <property type="protein sequence ID" value="QWY81840.1"/>
    <property type="molecule type" value="Genomic_DNA"/>
</dbReference>
<gene>
    <name evidence="1" type="primary">17</name>
    <name evidence="1" type="ORF">SEA_HONK_17</name>
</gene>
<keyword evidence="2" id="KW-1185">Reference proteome</keyword>
<sequence>MADYAYPKALTGLQDVQWSNLIAAFVPDGITSASAFTPTANGSGMTVSLAPGEAIIRGILTGDASAASVAIATAPAAGQSRIDTIVKRLDRAQTPVIKTAVLTGTASATPSPKALTQDAAGIWEWPVCDVLVTGGVSSIAADKVTDRRSVPVWSGLNGSTVPVSKGGTGVTTLNALRNALGLGSSTGAPLPVANGGTGATGVSLALLANLGIAISTTQPAAGTAVLWAKRG</sequence>
<evidence type="ECO:0000313" key="1">
    <source>
        <dbReference type="EMBL" id="QWY81840.1"/>
    </source>
</evidence>
<evidence type="ECO:0000313" key="2">
    <source>
        <dbReference type="Proteomes" id="UP000693682"/>
    </source>
</evidence>
<name>A0A8F3E893_9CAUD</name>
<dbReference type="Proteomes" id="UP000693682">
    <property type="component" value="Segment"/>
</dbReference>